<feature type="region of interest" description="Disordered" evidence="1">
    <location>
        <begin position="1"/>
        <end position="33"/>
    </location>
</feature>
<organism evidence="2">
    <name type="scientific">Rhizophora mucronata</name>
    <name type="common">Asiatic mangrove</name>
    <dbReference type="NCBI Taxonomy" id="61149"/>
    <lineage>
        <taxon>Eukaryota</taxon>
        <taxon>Viridiplantae</taxon>
        <taxon>Streptophyta</taxon>
        <taxon>Embryophyta</taxon>
        <taxon>Tracheophyta</taxon>
        <taxon>Spermatophyta</taxon>
        <taxon>Magnoliopsida</taxon>
        <taxon>eudicotyledons</taxon>
        <taxon>Gunneridae</taxon>
        <taxon>Pentapetalae</taxon>
        <taxon>rosids</taxon>
        <taxon>fabids</taxon>
        <taxon>Malpighiales</taxon>
        <taxon>Rhizophoraceae</taxon>
        <taxon>Rhizophora</taxon>
    </lineage>
</organism>
<evidence type="ECO:0000256" key="1">
    <source>
        <dbReference type="SAM" id="MobiDB-lite"/>
    </source>
</evidence>
<name>A0A2P2JHV1_RHIMU</name>
<protein>
    <submittedName>
        <fullName evidence="2">Uncharacterized protein</fullName>
    </submittedName>
</protein>
<proteinExistence type="predicted"/>
<dbReference type="AlphaFoldDB" id="A0A2P2JHV1"/>
<reference evidence="2" key="1">
    <citation type="submission" date="2018-02" db="EMBL/GenBank/DDBJ databases">
        <title>Rhizophora mucronata_Transcriptome.</title>
        <authorList>
            <person name="Meera S.P."/>
            <person name="Sreeshan A."/>
            <person name="Augustine A."/>
        </authorList>
    </citation>
    <scope>NUCLEOTIDE SEQUENCE</scope>
    <source>
        <tissue evidence="2">Leaf</tissue>
    </source>
</reference>
<dbReference type="EMBL" id="GGEC01012555">
    <property type="protein sequence ID" value="MBW93038.1"/>
    <property type="molecule type" value="Transcribed_RNA"/>
</dbReference>
<accession>A0A2P2JHV1</accession>
<sequence length="106" mass="12502">MNPSFHEINQNKKKFKKVEGSNQQKTVGISGHHKQWKWKVVLLQSKKLGFKTIEMKDKIGGSLRIEYGTPNSLRRPTRHIQSRARECAHTHRDHPLKYLWCPVLQF</sequence>
<evidence type="ECO:0000313" key="2">
    <source>
        <dbReference type="EMBL" id="MBW93036.1"/>
    </source>
</evidence>
<dbReference type="EMBL" id="GGEC01012553">
    <property type="protein sequence ID" value="MBW93036.1"/>
    <property type="molecule type" value="Transcribed_RNA"/>
</dbReference>
<dbReference type="EMBL" id="GGEC01012554">
    <property type="protein sequence ID" value="MBW93037.1"/>
    <property type="molecule type" value="Transcribed_RNA"/>
</dbReference>